<evidence type="ECO:0000256" key="1">
    <source>
        <dbReference type="ARBA" id="ARBA00006987"/>
    </source>
</evidence>
<sequence>MKRRILLQAGLAGLFAPALAARAAAGDPPPSFPVRNVRLVVPVAAGGSSDKLARTLAQRLSELWGHTVVVENLPGASSAIGNGHVARSVPDGYTLLLGGDSLSLGAVQGKLLSYDPTKDFTGITKAVVNPQLLAVGASSGIKTFQEFVALAKSRPNKVTLGLPSGLGSLQHLAVELLGQRVGIRLNNIPYPGGGPAMLDVLGGHIDSTLITLAAATQNVRAGKLVALAVTTSYRSDALPEVPTLQELGLDGYAIESWQGIVAPAGTPQAIVDKIHRDTVSVLRQDKVASQLEGLGFKIAASTPQEVNDTIIRDIGIYKKIAADAGITL</sequence>
<dbReference type="Gene3D" id="3.40.190.10">
    <property type="entry name" value="Periplasmic binding protein-like II"/>
    <property type="match status" value="1"/>
</dbReference>
<feature type="chain" id="PRO_5012070329" evidence="2">
    <location>
        <begin position="21"/>
        <end position="328"/>
    </location>
</feature>
<dbReference type="STRING" id="658167.SAMN04488135_101537"/>
<dbReference type="InterPro" id="IPR042100">
    <property type="entry name" value="Bug_dom1"/>
</dbReference>
<gene>
    <name evidence="3" type="ORF">SAMN04488135_101537</name>
</gene>
<dbReference type="OrthoDB" id="8806200at2"/>
<dbReference type="PIRSF" id="PIRSF017082">
    <property type="entry name" value="YflP"/>
    <property type="match status" value="1"/>
</dbReference>
<evidence type="ECO:0000256" key="2">
    <source>
        <dbReference type="SAM" id="SignalP"/>
    </source>
</evidence>
<dbReference type="SUPFAM" id="SSF53850">
    <property type="entry name" value="Periplasmic binding protein-like II"/>
    <property type="match status" value="1"/>
</dbReference>
<protein>
    <submittedName>
        <fullName evidence="3">Tripartite-type tricarboxylate transporter, receptor component TctC</fullName>
    </submittedName>
</protein>
<keyword evidence="3" id="KW-0675">Receptor</keyword>
<dbReference type="PANTHER" id="PTHR42928">
    <property type="entry name" value="TRICARBOXYLATE-BINDING PROTEIN"/>
    <property type="match status" value="1"/>
</dbReference>
<proteinExistence type="inferred from homology"/>
<dbReference type="RefSeq" id="WP_073101504.1">
    <property type="nucleotide sequence ID" value="NZ_FQXE01000001.1"/>
</dbReference>
<dbReference type="Pfam" id="PF03401">
    <property type="entry name" value="TctC"/>
    <property type="match status" value="1"/>
</dbReference>
<dbReference type="PANTHER" id="PTHR42928:SF5">
    <property type="entry name" value="BLR1237 PROTEIN"/>
    <property type="match status" value="1"/>
</dbReference>
<dbReference type="AlphaFoldDB" id="A0A1M5NI84"/>
<keyword evidence="2" id="KW-0732">Signal</keyword>
<dbReference type="EMBL" id="FQXE01000001">
    <property type="protein sequence ID" value="SHG89294.1"/>
    <property type="molecule type" value="Genomic_DNA"/>
</dbReference>
<keyword evidence="4" id="KW-1185">Reference proteome</keyword>
<accession>A0A1M5NI84</accession>
<dbReference type="Gene3D" id="3.40.190.150">
    <property type="entry name" value="Bordetella uptake gene, domain 1"/>
    <property type="match status" value="1"/>
</dbReference>
<evidence type="ECO:0000313" key="3">
    <source>
        <dbReference type="EMBL" id="SHG89294.1"/>
    </source>
</evidence>
<feature type="signal peptide" evidence="2">
    <location>
        <begin position="1"/>
        <end position="20"/>
    </location>
</feature>
<organism evidence="3 4">
    <name type="scientific">Pollutimonas bauzanensis</name>
    <dbReference type="NCBI Taxonomy" id="658167"/>
    <lineage>
        <taxon>Bacteria</taxon>
        <taxon>Pseudomonadati</taxon>
        <taxon>Pseudomonadota</taxon>
        <taxon>Betaproteobacteria</taxon>
        <taxon>Burkholderiales</taxon>
        <taxon>Alcaligenaceae</taxon>
        <taxon>Pollutimonas</taxon>
    </lineage>
</organism>
<dbReference type="Proteomes" id="UP000184226">
    <property type="component" value="Unassembled WGS sequence"/>
</dbReference>
<dbReference type="InterPro" id="IPR005064">
    <property type="entry name" value="BUG"/>
</dbReference>
<evidence type="ECO:0000313" key="4">
    <source>
        <dbReference type="Proteomes" id="UP000184226"/>
    </source>
</evidence>
<name>A0A1M5NI84_9BURK</name>
<comment type="similarity">
    <text evidence="1">Belongs to the UPF0065 (bug) family.</text>
</comment>
<reference evidence="3 4" key="1">
    <citation type="submission" date="2016-11" db="EMBL/GenBank/DDBJ databases">
        <authorList>
            <person name="Jaros S."/>
            <person name="Januszkiewicz K."/>
            <person name="Wedrychowicz H."/>
        </authorList>
    </citation>
    <scope>NUCLEOTIDE SEQUENCE [LARGE SCALE GENOMIC DNA]</scope>
    <source>
        <strain evidence="3 4">CGMCC 1.10190</strain>
    </source>
</reference>